<organism evidence="1">
    <name type="scientific">uncultured Caudovirales phage</name>
    <dbReference type="NCBI Taxonomy" id="2100421"/>
    <lineage>
        <taxon>Viruses</taxon>
        <taxon>Duplodnaviria</taxon>
        <taxon>Heunggongvirae</taxon>
        <taxon>Uroviricota</taxon>
        <taxon>Caudoviricetes</taxon>
        <taxon>Peduoviridae</taxon>
        <taxon>Maltschvirus</taxon>
        <taxon>Maltschvirus maltsch</taxon>
    </lineage>
</organism>
<accession>A0A6J7WZW9</accession>
<reference evidence="1" key="1">
    <citation type="submission" date="2020-05" db="EMBL/GenBank/DDBJ databases">
        <authorList>
            <person name="Chiriac C."/>
            <person name="Salcher M."/>
            <person name="Ghai R."/>
            <person name="Kavagutti S V."/>
        </authorList>
    </citation>
    <scope>NUCLEOTIDE SEQUENCE</scope>
</reference>
<dbReference type="EMBL" id="LR798326">
    <property type="protein sequence ID" value="CAB5223746.1"/>
    <property type="molecule type" value="Genomic_DNA"/>
</dbReference>
<protein>
    <submittedName>
        <fullName evidence="1">Uncharacterized protein</fullName>
    </submittedName>
</protein>
<name>A0A6J7WZW9_9CAUD</name>
<sequence>MEKIKVTVNYCNIEFEVKGFYLKGDSYDNTGSCIEDDEILIQGIDVYEILSTKQYNDIIDLAIEEIES</sequence>
<evidence type="ECO:0000313" key="1">
    <source>
        <dbReference type="EMBL" id="CAB5223746.1"/>
    </source>
</evidence>
<gene>
    <name evidence="1" type="ORF">UFOVP387_5</name>
</gene>
<proteinExistence type="predicted"/>